<accession>A0ABP8RXZ8</accession>
<feature type="region of interest" description="Disordered" evidence="2">
    <location>
        <begin position="39"/>
        <end position="63"/>
    </location>
</feature>
<dbReference type="InterPro" id="IPR036291">
    <property type="entry name" value="NAD(P)-bd_dom_sf"/>
</dbReference>
<dbReference type="Gene3D" id="3.90.180.10">
    <property type="entry name" value="Medium-chain alcohol dehydrogenases, catalytic domain"/>
    <property type="match status" value="1"/>
</dbReference>
<dbReference type="Pfam" id="PF13602">
    <property type="entry name" value="ADH_zinc_N_2"/>
    <property type="match status" value="1"/>
</dbReference>
<keyword evidence="5" id="KW-1185">Reference proteome</keyword>
<keyword evidence="1" id="KW-0521">NADP</keyword>
<reference evidence="5" key="1">
    <citation type="journal article" date="2019" name="Int. J. Syst. Evol. Microbiol.">
        <title>The Global Catalogue of Microorganisms (GCM) 10K type strain sequencing project: providing services to taxonomists for standard genome sequencing and annotation.</title>
        <authorList>
            <consortium name="The Broad Institute Genomics Platform"/>
            <consortium name="The Broad Institute Genome Sequencing Center for Infectious Disease"/>
            <person name="Wu L."/>
            <person name="Ma J."/>
        </authorList>
    </citation>
    <scope>NUCLEOTIDE SEQUENCE [LARGE SCALE GENOMIC DNA]</scope>
    <source>
        <strain evidence="5">JCM 17906</strain>
    </source>
</reference>
<evidence type="ECO:0000313" key="4">
    <source>
        <dbReference type="EMBL" id="GAA4552972.1"/>
    </source>
</evidence>
<evidence type="ECO:0000259" key="3">
    <source>
        <dbReference type="SMART" id="SM00829"/>
    </source>
</evidence>
<proteinExistence type="predicted"/>
<dbReference type="RefSeq" id="WP_345422724.1">
    <property type="nucleotide sequence ID" value="NZ_BAABGT010000075.1"/>
</dbReference>
<comment type="caution">
    <text evidence="4">The sequence shown here is derived from an EMBL/GenBank/DDBJ whole genome shotgun (WGS) entry which is preliminary data.</text>
</comment>
<feature type="compositionally biased region" description="Basic and acidic residues" evidence="2">
    <location>
        <begin position="45"/>
        <end position="59"/>
    </location>
</feature>
<protein>
    <submittedName>
        <fullName evidence="4">NADP-dependent oxidoreductase</fullName>
    </submittedName>
</protein>
<dbReference type="Gene3D" id="3.40.50.720">
    <property type="entry name" value="NAD(P)-binding Rossmann-like Domain"/>
    <property type="match status" value="1"/>
</dbReference>
<dbReference type="PANTHER" id="PTHR44154">
    <property type="entry name" value="QUINONE OXIDOREDUCTASE"/>
    <property type="match status" value="1"/>
</dbReference>
<dbReference type="SUPFAM" id="SSF50129">
    <property type="entry name" value="GroES-like"/>
    <property type="match status" value="1"/>
</dbReference>
<evidence type="ECO:0000256" key="1">
    <source>
        <dbReference type="ARBA" id="ARBA00022857"/>
    </source>
</evidence>
<dbReference type="InterPro" id="IPR013154">
    <property type="entry name" value="ADH-like_N"/>
</dbReference>
<dbReference type="PANTHER" id="PTHR44154:SF1">
    <property type="entry name" value="QUINONE OXIDOREDUCTASE"/>
    <property type="match status" value="1"/>
</dbReference>
<dbReference type="EMBL" id="BAABGT010000075">
    <property type="protein sequence ID" value="GAA4552972.1"/>
    <property type="molecule type" value="Genomic_DNA"/>
</dbReference>
<dbReference type="InterPro" id="IPR051603">
    <property type="entry name" value="Zinc-ADH_QOR/CCCR"/>
</dbReference>
<dbReference type="CDD" id="cd05289">
    <property type="entry name" value="MDR_like_2"/>
    <property type="match status" value="1"/>
</dbReference>
<dbReference type="InterPro" id="IPR020843">
    <property type="entry name" value="ER"/>
</dbReference>
<dbReference type="Proteomes" id="UP001501598">
    <property type="component" value="Unassembled WGS sequence"/>
</dbReference>
<name>A0ABP8RXZ8_9PSEU</name>
<sequence length="315" mass="32315">MRAVGVNEWGGPEALEIVEVPEPHAGPGQVRVRVRAAAVNPTDTGVRDGSRAEQQRKDPPPYVPGMDAAGIVDELGEGAGGGLALGDAVMAIVVPDGTHGAYSELVVVPAGSVVPAPAGADHVHAATLPMNGLTARRALDLLDPAPGSTIGVTGAAGAFGGYVVQLAAAAGLRVVADASEADEALVKGLGADVVVRRGDGVAQRMLEAAGPVDVLADGSLQGDELIPAVRDGGRIATVRGYEGPPERGISWHPVRVREIAEDRERLDALRVLAESGAVTLRVADTYPAERAAEAHTRLEAGGTRGRLVLTWEDER</sequence>
<evidence type="ECO:0000256" key="2">
    <source>
        <dbReference type="SAM" id="MobiDB-lite"/>
    </source>
</evidence>
<dbReference type="SUPFAM" id="SSF51735">
    <property type="entry name" value="NAD(P)-binding Rossmann-fold domains"/>
    <property type="match status" value="1"/>
</dbReference>
<dbReference type="Pfam" id="PF08240">
    <property type="entry name" value="ADH_N"/>
    <property type="match status" value="1"/>
</dbReference>
<organism evidence="4 5">
    <name type="scientific">Pseudonocardia xishanensis</name>
    <dbReference type="NCBI Taxonomy" id="630995"/>
    <lineage>
        <taxon>Bacteria</taxon>
        <taxon>Bacillati</taxon>
        <taxon>Actinomycetota</taxon>
        <taxon>Actinomycetes</taxon>
        <taxon>Pseudonocardiales</taxon>
        <taxon>Pseudonocardiaceae</taxon>
        <taxon>Pseudonocardia</taxon>
    </lineage>
</organism>
<feature type="domain" description="Enoyl reductase (ER)" evidence="3">
    <location>
        <begin position="10"/>
        <end position="309"/>
    </location>
</feature>
<dbReference type="InterPro" id="IPR011032">
    <property type="entry name" value="GroES-like_sf"/>
</dbReference>
<dbReference type="SMART" id="SM00829">
    <property type="entry name" value="PKS_ER"/>
    <property type="match status" value="1"/>
</dbReference>
<evidence type="ECO:0000313" key="5">
    <source>
        <dbReference type="Proteomes" id="UP001501598"/>
    </source>
</evidence>
<gene>
    <name evidence="4" type="ORF">GCM10023175_47790</name>
</gene>